<organism evidence="2 3">
    <name type="scientific">Marmota monax</name>
    <name type="common">Woodchuck</name>
    <dbReference type="NCBI Taxonomy" id="9995"/>
    <lineage>
        <taxon>Eukaryota</taxon>
        <taxon>Metazoa</taxon>
        <taxon>Chordata</taxon>
        <taxon>Craniata</taxon>
        <taxon>Vertebrata</taxon>
        <taxon>Euteleostomi</taxon>
        <taxon>Mammalia</taxon>
        <taxon>Eutheria</taxon>
        <taxon>Euarchontoglires</taxon>
        <taxon>Glires</taxon>
        <taxon>Rodentia</taxon>
        <taxon>Sciuromorpha</taxon>
        <taxon>Sciuridae</taxon>
        <taxon>Xerinae</taxon>
        <taxon>Marmotini</taxon>
        <taxon>Marmota</taxon>
    </lineage>
</organism>
<keyword evidence="3" id="KW-1185">Reference proteome</keyword>
<gene>
    <name evidence="2" type="ORF">MONAX_5E020105</name>
</gene>
<dbReference type="InterPro" id="IPR006704">
    <property type="entry name" value="CD47"/>
</dbReference>
<feature type="non-terminal residue" evidence="2">
    <location>
        <position position="115"/>
    </location>
</feature>
<dbReference type="GO" id="GO:0070062">
    <property type="term" value="C:extracellular exosome"/>
    <property type="evidence" value="ECO:0007669"/>
    <property type="project" value="TreeGrafter"/>
</dbReference>
<reference evidence="2" key="1">
    <citation type="submission" date="2019-04" db="EMBL/GenBank/DDBJ databases">
        <authorList>
            <person name="Alioto T."/>
            <person name="Alioto T."/>
        </authorList>
    </citation>
    <scope>NUCLEOTIDE SEQUENCE [LARGE SCALE GENOMIC DNA]</scope>
</reference>
<dbReference type="PANTHER" id="PTHR10613">
    <property type="entry name" value="LEUKOCYTE SURFACE ANTIGEN CD47"/>
    <property type="match status" value="1"/>
</dbReference>
<dbReference type="GO" id="GO:0050729">
    <property type="term" value="P:positive regulation of inflammatory response"/>
    <property type="evidence" value="ECO:0007669"/>
    <property type="project" value="InterPro"/>
</dbReference>
<feature type="domain" description="Ig-like" evidence="1">
    <location>
        <begin position="4"/>
        <end position="114"/>
    </location>
</feature>
<dbReference type="Pfam" id="PF08204">
    <property type="entry name" value="V-set_CD47"/>
    <property type="match status" value="1"/>
</dbReference>
<dbReference type="InterPro" id="IPR013270">
    <property type="entry name" value="CD47_Vset"/>
</dbReference>
<dbReference type="InterPro" id="IPR036179">
    <property type="entry name" value="Ig-like_dom_sf"/>
</dbReference>
<dbReference type="AlphaFoldDB" id="A0A5E4BXR2"/>
<dbReference type="EMBL" id="CABDUW010000697">
    <property type="protein sequence ID" value="VTJ73770.1"/>
    <property type="molecule type" value="Genomic_DNA"/>
</dbReference>
<proteinExistence type="predicted"/>
<dbReference type="GO" id="GO:0005886">
    <property type="term" value="C:plasma membrane"/>
    <property type="evidence" value="ECO:0007669"/>
    <property type="project" value="InterPro"/>
</dbReference>
<dbReference type="Proteomes" id="UP000335636">
    <property type="component" value="Unassembled WGS sequence"/>
</dbReference>
<feature type="non-terminal residue" evidence="2">
    <location>
        <position position="1"/>
    </location>
</feature>
<dbReference type="SUPFAM" id="SSF48726">
    <property type="entry name" value="Immunoglobulin"/>
    <property type="match status" value="1"/>
</dbReference>
<dbReference type="Gene3D" id="2.60.40.10">
    <property type="entry name" value="Immunoglobulins"/>
    <property type="match status" value="1"/>
</dbReference>
<evidence type="ECO:0000313" key="2">
    <source>
        <dbReference type="EMBL" id="VTJ73770.1"/>
    </source>
</evidence>
<dbReference type="GO" id="GO:0022409">
    <property type="term" value="P:positive regulation of cell-cell adhesion"/>
    <property type="evidence" value="ECO:0007669"/>
    <property type="project" value="InterPro"/>
</dbReference>
<evidence type="ECO:0000313" key="3">
    <source>
        <dbReference type="Proteomes" id="UP000335636"/>
    </source>
</evidence>
<evidence type="ECO:0000259" key="1">
    <source>
        <dbReference type="PROSITE" id="PS50835"/>
    </source>
</evidence>
<accession>A0A5E4BXR2</accession>
<protein>
    <recommendedName>
        <fullName evidence="1">Ig-like domain-containing protein</fullName>
    </recommendedName>
</protein>
<dbReference type="PROSITE" id="PS50835">
    <property type="entry name" value="IG_LIKE"/>
    <property type="match status" value="1"/>
</dbReference>
<dbReference type="InterPro" id="IPR013783">
    <property type="entry name" value="Ig-like_fold"/>
</dbReference>
<name>A0A5E4BXR2_MARMO</name>
<dbReference type="GO" id="GO:0050766">
    <property type="term" value="P:positive regulation of phagocytosis"/>
    <property type="evidence" value="ECO:0007669"/>
    <property type="project" value="InterPro"/>
</dbReference>
<comment type="caution">
    <text evidence="2">The sequence shown here is derived from an EMBL/GenBank/DDBJ whole genome shotgun (WGS) entry which is preliminary data.</text>
</comment>
<dbReference type="GO" id="GO:0070053">
    <property type="term" value="F:thrombospondin receptor activity"/>
    <property type="evidence" value="ECO:0007669"/>
    <property type="project" value="InterPro"/>
</dbReference>
<dbReference type="PANTHER" id="PTHR10613:SF0">
    <property type="entry name" value="LEUKOCYTE SURFACE ANTIGEN CD47"/>
    <property type="match status" value="1"/>
</dbReference>
<dbReference type="InterPro" id="IPR007110">
    <property type="entry name" value="Ig-like_dom"/>
</dbReference>
<sequence>SAQPQIQKVDSVDATNCNKSILIPCFASYSDIEHIKEAQVKWSLNDKLILHFIGAEMESKVDPKFSSAKVYPEQIINGNYSLEMATKDAAGGTYTCEIQEFYGSDASTVQLKLKQ</sequence>